<comment type="caution">
    <text evidence="10">The sequence shown here is derived from an EMBL/GenBank/DDBJ whole genome shotgun (WGS) entry which is preliminary data.</text>
</comment>
<dbReference type="Gene3D" id="3.30.70.560">
    <property type="entry name" value="7,8-Dihydro-6-hydroxymethylpterin-pyrophosphokinase HPPK"/>
    <property type="match status" value="1"/>
</dbReference>
<evidence type="ECO:0000256" key="3">
    <source>
        <dbReference type="ARBA" id="ARBA00013253"/>
    </source>
</evidence>
<organism evidence="10 11">
    <name type="scientific">Microbacterium pseudoresistens</name>
    <dbReference type="NCBI Taxonomy" id="640634"/>
    <lineage>
        <taxon>Bacteria</taxon>
        <taxon>Bacillati</taxon>
        <taxon>Actinomycetota</taxon>
        <taxon>Actinomycetes</taxon>
        <taxon>Micrococcales</taxon>
        <taxon>Microbacteriaceae</taxon>
        <taxon>Microbacterium</taxon>
    </lineage>
</organism>
<accession>A0A7Y9ETM3</accession>
<dbReference type="SUPFAM" id="SSF55083">
    <property type="entry name" value="6-hydroxymethyl-7,8-dihydropterin pyrophosphokinase, HPPK"/>
    <property type="match status" value="1"/>
</dbReference>
<dbReference type="PANTHER" id="PTHR43071:SF1">
    <property type="entry name" value="2-AMINO-4-HYDROXY-6-HYDROXYMETHYLDIHYDROPTERIDINE PYROPHOSPHOKINASE"/>
    <property type="match status" value="1"/>
</dbReference>
<dbReference type="NCBIfam" id="TIGR01498">
    <property type="entry name" value="folK"/>
    <property type="match status" value="1"/>
</dbReference>
<feature type="domain" description="7,8-dihydro-6-hydroxymethylpterin-pyrophosphokinase" evidence="9">
    <location>
        <begin position="14"/>
        <end position="146"/>
    </location>
</feature>
<protein>
    <recommendedName>
        <fullName evidence="3">2-amino-4-hydroxy-6-hydroxymethyldihydropteridine diphosphokinase</fullName>
        <ecNumber evidence="3">2.7.6.3</ecNumber>
    </recommendedName>
</protein>
<dbReference type="Proteomes" id="UP000552045">
    <property type="component" value="Unassembled WGS sequence"/>
</dbReference>
<dbReference type="PANTHER" id="PTHR43071">
    <property type="entry name" value="2-AMINO-4-HYDROXY-6-HYDROXYMETHYLDIHYDROPTERIDINE PYROPHOSPHOKINASE"/>
    <property type="match status" value="1"/>
</dbReference>
<dbReference type="InterPro" id="IPR035907">
    <property type="entry name" value="Hppk_sf"/>
</dbReference>
<dbReference type="UniPathway" id="UPA00077">
    <property type="reaction ID" value="UER00155"/>
</dbReference>
<keyword evidence="4" id="KW-0808">Transferase</keyword>
<dbReference type="GO" id="GO:0046656">
    <property type="term" value="P:folic acid biosynthetic process"/>
    <property type="evidence" value="ECO:0007669"/>
    <property type="project" value="UniProtKB-KW"/>
</dbReference>
<reference evidence="10 11" key="1">
    <citation type="submission" date="2020-07" db="EMBL/GenBank/DDBJ databases">
        <title>Sequencing the genomes of 1000 actinobacteria strains.</title>
        <authorList>
            <person name="Klenk H.-P."/>
        </authorList>
    </citation>
    <scope>NUCLEOTIDE SEQUENCE [LARGE SCALE GENOMIC DNA]</scope>
    <source>
        <strain evidence="10 11">DSM 22185</strain>
    </source>
</reference>
<keyword evidence="7" id="KW-0067">ATP-binding</keyword>
<evidence type="ECO:0000259" key="9">
    <source>
        <dbReference type="Pfam" id="PF01288"/>
    </source>
</evidence>
<keyword evidence="6 10" id="KW-0418">Kinase</keyword>
<evidence type="ECO:0000313" key="11">
    <source>
        <dbReference type="Proteomes" id="UP000552045"/>
    </source>
</evidence>
<sequence length="180" mass="19149">MPDPRPGREPVDAVVALGANLGDRAGTIEAAADAIRRLPLVDGVRMSRPVETVALRLDGPDPDAPGYVNAVAIVTTRLAPQVLLGMLHAIEDENGRVRAERWGDRTLDLDLVAYGDVRSDDARMLLPHPRAHERLFVLEPWLDVDPEAVLPGHGRVAALVDALRRDAGSNAADGTPGASG</sequence>
<name>A0A7Y9ETM3_9MICO</name>
<evidence type="ECO:0000256" key="6">
    <source>
        <dbReference type="ARBA" id="ARBA00022777"/>
    </source>
</evidence>
<dbReference type="GO" id="GO:0046654">
    <property type="term" value="P:tetrahydrofolate biosynthetic process"/>
    <property type="evidence" value="ECO:0007669"/>
    <property type="project" value="UniProtKB-UniPathway"/>
</dbReference>
<comment type="pathway">
    <text evidence="2">Cofactor biosynthesis; tetrahydrofolate biosynthesis; 2-amino-4-hydroxy-6-hydroxymethyl-7,8-dihydropteridine diphosphate from 7,8-dihydroneopterin triphosphate: step 4/4.</text>
</comment>
<dbReference type="CDD" id="cd00483">
    <property type="entry name" value="HPPK"/>
    <property type="match status" value="1"/>
</dbReference>
<evidence type="ECO:0000256" key="7">
    <source>
        <dbReference type="ARBA" id="ARBA00022840"/>
    </source>
</evidence>
<dbReference type="GO" id="GO:0005524">
    <property type="term" value="F:ATP binding"/>
    <property type="evidence" value="ECO:0007669"/>
    <property type="project" value="UniProtKB-KW"/>
</dbReference>
<dbReference type="InterPro" id="IPR000550">
    <property type="entry name" value="Hppk"/>
</dbReference>
<evidence type="ECO:0000313" key="10">
    <source>
        <dbReference type="EMBL" id="NYD53729.1"/>
    </source>
</evidence>
<evidence type="ECO:0000256" key="8">
    <source>
        <dbReference type="ARBA" id="ARBA00022909"/>
    </source>
</evidence>
<comment type="catalytic activity">
    <reaction evidence="1">
        <text>6-hydroxymethyl-7,8-dihydropterin + ATP = (7,8-dihydropterin-6-yl)methyl diphosphate + AMP + H(+)</text>
        <dbReference type="Rhea" id="RHEA:11412"/>
        <dbReference type="ChEBI" id="CHEBI:15378"/>
        <dbReference type="ChEBI" id="CHEBI:30616"/>
        <dbReference type="ChEBI" id="CHEBI:44841"/>
        <dbReference type="ChEBI" id="CHEBI:72950"/>
        <dbReference type="ChEBI" id="CHEBI:456215"/>
        <dbReference type="EC" id="2.7.6.3"/>
    </reaction>
</comment>
<evidence type="ECO:0000256" key="5">
    <source>
        <dbReference type="ARBA" id="ARBA00022741"/>
    </source>
</evidence>
<dbReference type="EMBL" id="JACCBH010000001">
    <property type="protein sequence ID" value="NYD53729.1"/>
    <property type="molecule type" value="Genomic_DNA"/>
</dbReference>
<dbReference type="EC" id="2.7.6.3" evidence="3"/>
<evidence type="ECO:0000256" key="2">
    <source>
        <dbReference type="ARBA" id="ARBA00005051"/>
    </source>
</evidence>
<proteinExistence type="predicted"/>
<dbReference type="GO" id="GO:0003848">
    <property type="term" value="F:2-amino-4-hydroxy-6-hydroxymethyldihydropteridine diphosphokinase activity"/>
    <property type="evidence" value="ECO:0007669"/>
    <property type="project" value="UniProtKB-EC"/>
</dbReference>
<dbReference type="GO" id="GO:0016301">
    <property type="term" value="F:kinase activity"/>
    <property type="evidence" value="ECO:0007669"/>
    <property type="project" value="UniProtKB-KW"/>
</dbReference>
<dbReference type="Pfam" id="PF01288">
    <property type="entry name" value="HPPK"/>
    <property type="match status" value="1"/>
</dbReference>
<gene>
    <name evidence="10" type="ORF">BKA02_000784</name>
</gene>
<evidence type="ECO:0000256" key="1">
    <source>
        <dbReference type="ARBA" id="ARBA00000198"/>
    </source>
</evidence>
<keyword evidence="5" id="KW-0547">Nucleotide-binding</keyword>
<dbReference type="AlphaFoldDB" id="A0A7Y9ETM3"/>
<evidence type="ECO:0000256" key="4">
    <source>
        <dbReference type="ARBA" id="ARBA00022679"/>
    </source>
</evidence>
<keyword evidence="11" id="KW-1185">Reference proteome</keyword>
<keyword evidence="8" id="KW-0289">Folate biosynthesis</keyword>